<reference evidence="2 3" key="1">
    <citation type="submission" date="2018-04" db="EMBL/GenBank/DDBJ databases">
        <authorList>
            <person name="Vogel A."/>
        </authorList>
    </citation>
    <scope>NUCLEOTIDE SEQUENCE [LARGE SCALE GENOMIC DNA]</scope>
</reference>
<keyword evidence="3" id="KW-1185">Reference proteome</keyword>
<sequence>MADPNKWTVCPSLFRKIRGRVGLVQAAVIVLTNQKSGGSEREGRRRFRRTFRRRERIDRRPERRESARVSGARRRVSRRESPSLTTISGEGTQAHSPRSTAATRLCTCRISI</sequence>
<name>A0A484N8K7_9ASTE</name>
<evidence type="ECO:0000256" key="1">
    <source>
        <dbReference type="SAM" id="MobiDB-lite"/>
    </source>
</evidence>
<dbReference type="EMBL" id="OOIL02006555">
    <property type="protein sequence ID" value="VFQ97701.1"/>
    <property type="molecule type" value="Genomic_DNA"/>
</dbReference>
<feature type="compositionally biased region" description="Basic and acidic residues" evidence="1">
    <location>
        <begin position="58"/>
        <end position="67"/>
    </location>
</feature>
<protein>
    <submittedName>
        <fullName evidence="2">Uncharacterized protein</fullName>
    </submittedName>
</protein>
<accession>A0A484N8K7</accession>
<feature type="region of interest" description="Disordered" evidence="1">
    <location>
        <begin position="58"/>
        <end position="102"/>
    </location>
</feature>
<dbReference type="Proteomes" id="UP000595140">
    <property type="component" value="Unassembled WGS sequence"/>
</dbReference>
<proteinExistence type="predicted"/>
<evidence type="ECO:0000313" key="2">
    <source>
        <dbReference type="EMBL" id="VFQ97701.1"/>
    </source>
</evidence>
<organism evidence="2 3">
    <name type="scientific">Cuscuta campestris</name>
    <dbReference type="NCBI Taxonomy" id="132261"/>
    <lineage>
        <taxon>Eukaryota</taxon>
        <taxon>Viridiplantae</taxon>
        <taxon>Streptophyta</taxon>
        <taxon>Embryophyta</taxon>
        <taxon>Tracheophyta</taxon>
        <taxon>Spermatophyta</taxon>
        <taxon>Magnoliopsida</taxon>
        <taxon>eudicotyledons</taxon>
        <taxon>Gunneridae</taxon>
        <taxon>Pentapetalae</taxon>
        <taxon>asterids</taxon>
        <taxon>lamiids</taxon>
        <taxon>Solanales</taxon>
        <taxon>Convolvulaceae</taxon>
        <taxon>Cuscuteae</taxon>
        <taxon>Cuscuta</taxon>
        <taxon>Cuscuta subgen. Grammica</taxon>
        <taxon>Cuscuta sect. Cleistogrammica</taxon>
    </lineage>
</organism>
<dbReference type="AlphaFoldDB" id="A0A484N8K7"/>
<gene>
    <name evidence="2" type="ORF">CCAM_LOCUS39477</name>
</gene>
<feature type="compositionally biased region" description="Polar residues" evidence="1">
    <location>
        <begin position="82"/>
        <end position="102"/>
    </location>
</feature>
<evidence type="ECO:0000313" key="3">
    <source>
        <dbReference type="Proteomes" id="UP000595140"/>
    </source>
</evidence>